<dbReference type="AlphaFoldDB" id="A0A0U3AQU4"/>
<reference evidence="3 4" key="1">
    <citation type="submission" date="2015-12" db="EMBL/GenBank/DDBJ databases">
        <title>Complete genome of Lacimicrobium alkaliphilum KCTC 32984.</title>
        <authorList>
            <person name="Kim S.-G."/>
            <person name="Lee Y.-J."/>
        </authorList>
    </citation>
    <scope>NUCLEOTIDE SEQUENCE [LARGE SCALE GENOMIC DNA]</scope>
    <source>
        <strain evidence="3 4">YelD216</strain>
    </source>
</reference>
<feature type="transmembrane region" description="Helical" evidence="1">
    <location>
        <begin position="61"/>
        <end position="80"/>
    </location>
</feature>
<dbReference type="EMBL" id="CP013650">
    <property type="protein sequence ID" value="ALT00243.1"/>
    <property type="molecule type" value="Genomic_DNA"/>
</dbReference>
<evidence type="ECO:0000313" key="3">
    <source>
        <dbReference type="EMBL" id="ALT00243.1"/>
    </source>
</evidence>
<dbReference type="RefSeq" id="WP_062483808.1">
    <property type="nucleotide sequence ID" value="NZ_CP013650.1"/>
</dbReference>
<keyword evidence="1" id="KW-0472">Membrane</keyword>
<evidence type="ECO:0000256" key="1">
    <source>
        <dbReference type="SAM" id="Phobius"/>
    </source>
</evidence>
<feature type="domain" description="DUF6249" evidence="2">
    <location>
        <begin position="10"/>
        <end position="107"/>
    </location>
</feature>
<feature type="transmembrane region" description="Helical" evidence="1">
    <location>
        <begin position="86"/>
        <end position="105"/>
    </location>
</feature>
<accession>A0A0U3AQU4</accession>
<gene>
    <name evidence="3" type="ORF">AT746_19555</name>
</gene>
<organism evidence="3 4">
    <name type="scientific">Lacimicrobium alkaliphilum</name>
    <dbReference type="NCBI Taxonomy" id="1526571"/>
    <lineage>
        <taxon>Bacteria</taxon>
        <taxon>Pseudomonadati</taxon>
        <taxon>Pseudomonadota</taxon>
        <taxon>Gammaproteobacteria</taxon>
        <taxon>Alteromonadales</taxon>
        <taxon>Alteromonadaceae</taxon>
        <taxon>Lacimicrobium</taxon>
    </lineage>
</organism>
<proteinExistence type="predicted"/>
<sequence>MEDIIAVLIPIIGFVCLVVIIKAVLDSRLKRRLAETHASEELVRALTKADLDKRQHISLKWGILLVLTSIAFLLIEIFDLEAKDPGAFGILIGAIGLGLLVVHFLQRGER</sequence>
<dbReference type="Pfam" id="PF19762">
    <property type="entry name" value="DUF6249"/>
    <property type="match status" value="1"/>
</dbReference>
<dbReference type="KEGG" id="lal:AT746_19555"/>
<feature type="transmembrane region" description="Helical" evidence="1">
    <location>
        <begin position="6"/>
        <end position="25"/>
    </location>
</feature>
<protein>
    <recommendedName>
        <fullName evidence="2">DUF6249 domain-containing protein</fullName>
    </recommendedName>
</protein>
<keyword evidence="1" id="KW-0812">Transmembrane</keyword>
<dbReference type="OrthoDB" id="5954762at2"/>
<evidence type="ECO:0000313" key="4">
    <source>
        <dbReference type="Proteomes" id="UP000068447"/>
    </source>
</evidence>
<name>A0A0U3AQU4_9ALTE</name>
<keyword evidence="4" id="KW-1185">Reference proteome</keyword>
<dbReference type="Proteomes" id="UP000068447">
    <property type="component" value="Chromosome"/>
</dbReference>
<dbReference type="InterPro" id="IPR046216">
    <property type="entry name" value="DUF6249"/>
</dbReference>
<evidence type="ECO:0000259" key="2">
    <source>
        <dbReference type="Pfam" id="PF19762"/>
    </source>
</evidence>
<keyword evidence="1" id="KW-1133">Transmembrane helix</keyword>